<reference evidence="2" key="1">
    <citation type="journal article" date="2020" name="Stud. Mycol.">
        <title>101 Dothideomycetes genomes: a test case for predicting lifestyles and emergence of pathogens.</title>
        <authorList>
            <person name="Haridas S."/>
            <person name="Albert R."/>
            <person name="Binder M."/>
            <person name="Bloem J."/>
            <person name="Labutti K."/>
            <person name="Salamov A."/>
            <person name="Andreopoulos B."/>
            <person name="Baker S."/>
            <person name="Barry K."/>
            <person name="Bills G."/>
            <person name="Bluhm B."/>
            <person name="Cannon C."/>
            <person name="Castanera R."/>
            <person name="Culley D."/>
            <person name="Daum C."/>
            <person name="Ezra D."/>
            <person name="Gonzalez J."/>
            <person name="Henrissat B."/>
            <person name="Kuo A."/>
            <person name="Liang C."/>
            <person name="Lipzen A."/>
            <person name="Lutzoni F."/>
            <person name="Magnuson J."/>
            <person name="Mondo S."/>
            <person name="Nolan M."/>
            <person name="Ohm R."/>
            <person name="Pangilinan J."/>
            <person name="Park H.-J."/>
            <person name="Ramirez L."/>
            <person name="Alfaro M."/>
            <person name="Sun H."/>
            <person name="Tritt A."/>
            <person name="Yoshinaga Y."/>
            <person name="Zwiers L.-H."/>
            <person name="Turgeon B."/>
            <person name="Goodwin S."/>
            <person name="Spatafora J."/>
            <person name="Crous P."/>
            <person name="Grigoriev I."/>
        </authorList>
    </citation>
    <scope>NUCLEOTIDE SEQUENCE</scope>
    <source>
        <strain evidence="2">SCOH1-5</strain>
    </source>
</reference>
<dbReference type="AlphaFoldDB" id="A0A6A6EYU5"/>
<dbReference type="EMBL" id="ML992723">
    <property type="protein sequence ID" value="KAF2206353.1"/>
    <property type="molecule type" value="Genomic_DNA"/>
</dbReference>
<evidence type="ECO:0000313" key="3">
    <source>
        <dbReference type="Proteomes" id="UP000799539"/>
    </source>
</evidence>
<name>A0A6A6EYU5_9PEZI</name>
<dbReference type="PANTHER" id="PTHR42089">
    <property type="entry name" value="YALI0F09427P"/>
    <property type="match status" value="1"/>
</dbReference>
<sequence>MLADDSDAHPLLQQTALSVNPFIDLPKAPTLPHNYASLPSTLPPSMLHAPAVASNPELPAYVTSSSGFAAHPKTIIAQNKSLLEQIDKQRTNAEKEVREWEQKIKDRELAEKRKKAPGYLDTEQYILQPEKPKAQSAAPAAPANVNLMDDSATYAHQDKQVEDLGAAMDRAFGRSELG</sequence>
<keyword evidence="3" id="KW-1185">Reference proteome</keyword>
<evidence type="ECO:0000256" key="1">
    <source>
        <dbReference type="SAM" id="Coils"/>
    </source>
</evidence>
<evidence type="ECO:0000313" key="2">
    <source>
        <dbReference type="EMBL" id="KAF2206353.1"/>
    </source>
</evidence>
<proteinExistence type="predicted"/>
<accession>A0A6A6EYU5</accession>
<keyword evidence="1" id="KW-0175">Coiled coil</keyword>
<dbReference type="OrthoDB" id="5344687at2759"/>
<gene>
    <name evidence="2" type="ORF">CERZMDRAFT_72217</name>
</gene>
<dbReference type="Proteomes" id="UP000799539">
    <property type="component" value="Unassembled WGS sequence"/>
</dbReference>
<protein>
    <submittedName>
        <fullName evidence="2">Uncharacterized protein</fullName>
    </submittedName>
</protein>
<organism evidence="2 3">
    <name type="scientific">Cercospora zeae-maydis SCOH1-5</name>
    <dbReference type="NCBI Taxonomy" id="717836"/>
    <lineage>
        <taxon>Eukaryota</taxon>
        <taxon>Fungi</taxon>
        <taxon>Dikarya</taxon>
        <taxon>Ascomycota</taxon>
        <taxon>Pezizomycotina</taxon>
        <taxon>Dothideomycetes</taxon>
        <taxon>Dothideomycetidae</taxon>
        <taxon>Mycosphaerellales</taxon>
        <taxon>Mycosphaerellaceae</taxon>
        <taxon>Cercospora</taxon>
    </lineage>
</organism>
<dbReference type="PANTHER" id="PTHR42089:SF1">
    <property type="entry name" value="YALI0F09427P"/>
    <property type="match status" value="1"/>
</dbReference>
<feature type="coiled-coil region" evidence="1">
    <location>
        <begin position="76"/>
        <end position="110"/>
    </location>
</feature>